<accession>A0ABM7P7G6</accession>
<keyword evidence="2" id="KW-1185">Reference proteome</keyword>
<sequence>MKHVGIDGCKGGWVAVWTAEGQWGCTVYPTIRDLWKAHLDAGVLLLDMPIGLARSGDRKADIETRKRLGARKSSLFNAPVRGAVYAGSKAEAREINRLATGKSLSEQSLCLINKMQEVDMFLTAVPEARAVFRESHPELAFSLVAGTDMRYAKRDVLGVIERFELLELHVPGLRALVASVRERHVMTQVAGDDILDACILCVMAWKSRGRLASIPDPPERDENGLPMAIWYYDITS</sequence>
<dbReference type="EMBL" id="AP024485">
    <property type="protein sequence ID" value="BCS88932.1"/>
    <property type="molecule type" value="Genomic_DNA"/>
</dbReference>
<dbReference type="Pfam" id="PF04250">
    <property type="entry name" value="DUF429"/>
    <property type="match status" value="1"/>
</dbReference>
<evidence type="ECO:0008006" key="3">
    <source>
        <dbReference type="Google" id="ProtNLM"/>
    </source>
</evidence>
<protein>
    <recommendedName>
        <fullName evidence="3">DUF429 domain-containing protein</fullName>
    </recommendedName>
</protein>
<gene>
    <name evidence="1" type="ORF">PSDVSF_21740</name>
</gene>
<name>A0ABM7P7G6_9BACT</name>
<proteinExistence type="predicted"/>
<evidence type="ECO:0000313" key="1">
    <source>
        <dbReference type="EMBL" id="BCS88932.1"/>
    </source>
</evidence>
<evidence type="ECO:0000313" key="2">
    <source>
        <dbReference type="Proteomes" id="UP001053296"/>
    </source>
</evidence>
<dbReference type="InterPro" id="IPR007362">
    <property type="entry name" value="DUF429"/>
</dbReference>
<dbReference type="Proteomes" id="UP001053296">
    <property type="component" value="Chromosome"/>
</dbReference>
<reference evidence="1" key="1">
    <citation type="journal article" date="2022" name="Arch. Microbiol.">
        <title>Pseudodesulfovibrio sediminis sp. nov., a mesophilic and neutrophilic sulfate-reducing bacterium isolated from sediment of a brackish lake.</title>
        <authorList>
            <person name="Takahashi A."/>
            <person name="Kojima H."/>
            <person name="Watanabe M."/>
            <person name="Fukui M."/>
        </authorList>
    </citation>
    <scope>NUCLEOTIDE SEQUENCE</scope>
    <source>
        <strain evidence="1">SF6</strain>
    </source>
</reference>
<organism evidence="1 2">
    <name type="scientific">Pseudodesulfovibrio sediminis</name>
    <dbReference type="NCBI Taxonomy" id="2810563"/>
    <lineage>
        <taxon>Bacteria</taxon>
        <taxon>Pseudomonadati</taxon>
        <taxon>Thermodesulfobacteriota</taxon>
        <taxon>Desulfovibrionia</taxon>
        <taxon>Desulfovibrionales</taxon>
        <taxon>Desulfovibrionaceae</taxon>
    </lineage>
</organism>
<dbReference type="RefSeq" id="WP_229590925.1">
    <property type="nucleotide sequence ID" value="NZ_AP024485.1"/>
</dbReference>